<gene>
    <name evidence="1" type="ORF">DVJ83_14720</name>
</gene>
<reference evidence="1 2" key="1">
    <citation type="submission" date="2018-07" db="EMBL/GenBank/DDBJ databases">
        <title>Complete Genome and Methylome Analysis of Deinococcus wulumuqiensis NEB 479.</title>
        <authorList>
            <person name="Fomenkov A."/>
            <person name="Luyten Y."/>
            <person name="Vincze T."/>
            <person name="Anton B.P."/>
            <person name="Clark T."/>
            <person name="Roberts R.J."/>
            <person name="Morgan R.D."/>
        </authorList>
    </citation>
    <scope>NUCLEOTIDE SEQUENCE [LARGE SCALE GENOMIC DNA]</scope>
    <source>
        <strain evidence="1 2">NEB 479</strain>
        <plasmid evidence="2">Plasmid pdrda</plasmid>
    </source>
</reference>
<evidence type="ECO:0008006" key="3">
    <source>
        <dbReference type="Google" id="ProtNLM"/>
    </source>
</evidence>
<dbReference type="PROSITE" id="PS51318">
    <property type="entry name" value="TAT"/>
    <property type="match status" value="1"/>
</dbReference>
<protein>
    <recommendedName>
        <fullName evidence="3">Ferritin-like domain-containing protein</fullName>
    </recommendedName>
</protein>
<dbReference type="KEGG" id="dwu:DVJ83_14720"/>
<dbReference type="InterPro" id="IPR006311">
    <property type="entry name" value="TAT_signal"/>
</dbReference>
<evidence type="ECO:0000313" key="1">
    <source>
        <dbReference type="EMBL" id="AXH00418.1"/>
    </source>
</evidence>
<geneLocation type="plasmid" evidence="2">
    <name>pdrda</name>
</geneLocation>
<keyword evidence="1" id="KW-0614">Plasmid</keyword>
<evidence type="ECO:0000313" key="2">
    <source>
        <dbReference type="Proteomes" id="UP000253744"/>
    </source>
</evidence>
<dbReference type="EMBL" id="CP031159">
    <property type="protein sequence ID" value="AXH00418.1"/>
    <property type="molecule type" value="Genomic_DNA"/>
</dbReference>
<dbReference type="Pfam" id="PF13668">
    <property type="entry name" value="Ferritin_2"/>
    <property type="match status" value="1"/>
</dbReference>
<name>A0A345IL45_9DEIO</name>
<dbReference type="InterPro" id="IPR009078">
    <property type="entry name" value="Ferritin-like_SF"/>
</dbReference>
<accession>A0A345IL45</accession>
<organism evidence="1 2">
    <name type="scientific">Deinococcus wulumuqiensis</name>
    <dbReference type="NCBI Taxonomy" id="980427"/>
    <lineage>
        <taxon>Bacteria</taxon>
        <taxon>Thermotogati</taxon>
        <taxon>Deinococcota</taxon>
        <taxon>Deinococci</taxon>
        <taxon>Deinococcales</taxon>
        <taxon>Deinococcaceae</taxon>
        <taxon>Deinococcus</taxon>
    </lineage>
</organism>
<proteinExistence type="predicted"/>
<dbReference type="AlphaFoldDB" id="A0A345IL45"/>
<sequence>MTDESRTAGASAGRRTFLRGLAGTAVAASFGDAFGLGGAGVPVGQQGSVLDLAATAEALSVTLYAQVLSRGSFVLTPDTADDLRGVLAAEAHHLELLRSLGGRPLTTTFALPPQLLTDAGVFADTALKLEQISTSAYLGATHQLAVTRPELAATMAQLAASEAQHLTLLSQLSGYGPFRDTLPAATFRRMADTAPALAPYLKTSQGQGSPLPADADVRRVLGTRPVPRGEAFVQLYRPAPGR</sequence>
<dbReference type="STRING" id="1288484.GCA_000348665_00544"/>
<dbReference type="RefSeq" id="WP_114673099.1">
    <property type="nucleotide sequence ID" value="NZ_CP031159.1"/>
</dbReference>
<dbReference type="Proteomes" id="UP000253744">
    <property type="component" value="Plasmid pDrdA"/>
</dbReference>
<dbReference type="SUPFAM" id="SSF47240">
    <property type="entry name" value="Ferritin-like"/>
    <property type="match status" value="1"/>
</dbReference>